<comment type="caution">
    <text evidence="2">The sequence shown here is derived from an EMBL/GenBank/DDBJ whole genome shotgun (WGS) entry which is preliminary data.</text>
</comment>
<evidence type="ECO:0000313" key="3">
    <source>
        <dbReference type="Proteomes" id="UP000673975"/>
    </source>
</evidence>
<keyword evidence="3" id="KW-1185">Reference proteome</keyword>
<dbReference type="PANTHER" id="PTHR33383">
    <property type="entry name" value="MEMBRANE PROTEIN INSERTION EFFICIENCY FACTOR-RELATED"/>
    <property type="match status" value="1"/>
</dbReference>
<accession>A0A8J7RJE9</accession>
<gene>
    <name evidence="2" type="ORF">NATSA_04295</name>
</gene>
<dbReference type="EMBL" id="JAFIDN010000002">
    <property type="protein sequence ID" value="MBP3191880.1"/>
    <property type="molecule type" value="Genomic_DNA"/>
</dbReference>
<dbReference type="AlphaFoldDB" id="A0A8J7RJE9"/>
<feature type="chain" id="PRO_5035286210" evidence="1">
    <location>
        <begin position="21"/>
        <end position="133"/>
    </location>
</feature>
<organism evidence="2 3">
    <name type="scientific">Natronogracilivirga saccharolytica</name>
    <dbReference type="NCBI Taxonomy" id="2812953"/>
    <lineage>
        <taxon>Bacteria</taxon>
        <taxon>Pseudomonadati</taxon>
        <taxon>Balneolota</taxon>
        <taxon>Balneolia</taxon>
        <taxon>Balneolales</taxon>
        <taxon>Cyclonatronaceae</taxon>
        <taxon>Natronogracilivirga</taxon>
    </lineage>
</organism>
<dbReference type="Proteomes" id="UP000673975">
    <property type="component" value="Unassembled WGS sequence"/>
</dbReference>
<evidence type="ECO:0000313" key="2">
    <source>
        <dbReference type="EMBL" id="MBP3191880.1"/>
    </source>
</evidence>
<dbReference type="PANTHER" id="PTHR33383:SF1">
    <property type="entry name" value="MEMBRANE PROTEIN INSERTION EFFICIENCY FACTOR-RELATED"/>
    <property type="match status" value="1"/>
</dbReference>
<feature type="signal peptide" evidence="1">
    <location>
        <begin position="1"/>
        <end position="20"/>
    </location>
</feature>
<protein>
    <submittedName>
        <fullName evidence="2">Membrane protein insertion efficiency factor YidD</fullName>
    </submittedName>
</protein>
<dbReference type="Pfam" id="PF01809">
    <property type="entry name" value="YidD"/>
    <property type="match status" value="1"/>
</dbReference>
<keyword evidence="1" id="KW-0732">Signal</keyword>
<reference evidence="2" key="1">
    <citation type="submission" date="2021-02" db="EMBL/GenBank/DDBJ databases">
        <title>Natronogracilivirga saccharolytica gen. nov. sp. nov. a new anaerobic, haloalkiliphilic carbohydrate-fermenting bacterium from soda lake and proposing of Cyclonatronumiaceae fam. nov. in the phylum Balneolaeota.</title>
        <authorList>
            <person name="Zhilina T.N."/>
            <person name="Sorokin D.Y."/>
            <person name="Zavarzina D.G."/>
            <person name="Toshchakov S.V."/>
            <person name="Kublanov I.V."/>
        </authorList>
    </citation>
    <scope>NUCLEOTIDE SEQUENCE</scope>
    <source>
        <strain evidence="2">Z-1702</strain>
    </source>
</reference>
<evidence type="ECO:0000256" key="1">
    <source>
        <dbReference type="SAM" id="SignalP"/>
    </source>
</evidence>
<dbReference type="RefSeq" id="WP_210510721.1">
    <property type="nucleotide sequence ID" value="NZ_JAFIDN010000002.1"/>
</dbReference>
<dbReference type="SMART" id="SM01234">
    <property type="entry name" value="Haemolytic"/>
    <property type="match status" value="1"/>
</dbReference>
<dbReference type="NCBIfam" id="TIGR00278">
    <property type="entry name" value="membrane protein insertion efficiency factor YidD"/>
    <property type="match status" value="1"/>
</dbReference>
<dbReference type="InterPro" id="IPR002696">
    <property type="entry name" value="Membr_insert_effic_factor_YidD"/>
</dbReference>
<name>A0A8J7RJE9_9BACT</name>
<sequence>MKHLRCIFILLFFFSISADAQDLSDDFEDLKSAISSDHSDSRSSGSIDSGSQLVLAFYQNMISPHDNTSCPFHPNCSEFSRQAFRKENFATGYLLTFDRLLRCNGLPGMYGSYPLDENRRYFIDPAGNYTSSE</sequence>
<proteinExistence type="predicted"/>